<accession>A0ABR4HMT6</accession>
<proteinExistence type="predicted"/>
<dbReference type="EMBL" id="JBFXLS010000106">
    <property type="protein sequence ID" value="KAL2816027.1"/>
    <property type="molecule type" value="Genomic_DNA"/>
</dbReference>
<comment type="caution">
    <text evidence="1">The sequence shown here is derived from an EMBL/GenBank/DDBJ whole genome shotgun (WGS) entry which is preliminary data.</text>
</comment>
<gene>
    <name evidence="1" type="ORF">BDW59DRAFT_166566</name>
</gene>
<reference evidence="1 2" key="1">
    <citation type="submission" date="2024-07" db="EMBL/GenBank/DDBJ databases">
        <title>Section-level genome sequencing and comparative genomics of Aspergillus sections Usti and Cavernicolus.</title>
        <authorList>
            <consortium name="Lawrence Berkeley National Laboratory"/>
            <person name="Nybo J.L."/>
            <person name="Vesth T.C."/>
            <person name="Theobald S."/>
            <person name="Frisvad J.C."/>
            <person name="Larsen T.O."/>
            <person name="Kjaerboelling I."/>
            <person name="Rothschild-Mancinelli K."/>
            <person name="Lyhne E.K."/>
            <person name="Kogle M.E."/>
            <person name="Barry K."/>
            <person name="Clum A."/>
            <person name="Na H."/>
            <person name="Ledsgaard L."/>
            <person name="Lin J."/>
            <person name="Lipzen A."/>
            <person name="Kuo A."/>
            <person name="Riley R."/>
            <person name="Mondo S."/>
            <person name="LaButti K."/>
            <person name="Haridas S."/>
            <person name="Pangalinan J."/>
            <person name="Salamov A.A."/>
            <person name="Simmons B.A."/>
            <person name="Magnuson J.K."/>
            <person name="Chen J."/>
            <person name="Drula E."/>
            <person name="Henrissat B."/>
            <person name="Wiebenga A."/>
            <person name="Lubbers R.J."/>
            <person name="Gomes A.C."/>
            <person name="Makela M.R."/>
            <person name="Stajich J."/>
            <person name="Grigoriev I.V."/>
            <person name="Mortensen U.H."/>
            <person name="De vries R.P."/>
            <person name="Baker S.E."/>
            <person name="Andersen M.R."/>
        </authorList>
    </citation>
    <scope>NUCLEOTIDE SEQUENCE [LARGE SCALE GENOMIC DNA]</scope>
    <source>
        <strain evidence="1 2">CBS 600.67</strain>
    </source>
</reference>
<sequence length="145" mass="15707">MDSHETIPGTEIYGPGTFIDKKVLPVPVDARRVFAFLASSTPGFTKDPRAWDTVSFSGSSTPMIPGPIKAPVVAAALHGMCGLVANELVSPKPVTQNRALRIWESISIQIRRGESRLLQSGWHIAGAALHIRRKSIPPQATTFRP</sequence>
<dbReference type="Proteomes" id="UP001610335">
    <property type="component" value="Unassembled WGS sequence"/>
</dbReference>
<evidence type="ECO:0000313" key="1">
    <source>
        <dbReference type="EMBL" id="KAL2816027.1"/>
    </source>
</evidence>
<evidence type="ECO:0000313" key="2">
    <source>
        <dbReference type="Proteomes" id="UP001610335"/>
    </source>
</evidence>
<protein>
    <submittedName>
        <fullName evidence="1">Uncharacterized protein</fullName>
    </submittedName>
</protein>
<organism evidence="1 2">
    <name type="scientific">Aspergillus cavernicola</name>
    <dbReference type="NCBI Taxonomy" id="176166"/>
    <lineage>
        <taxon>Eukaryota</taxon>
        <taxon>Fungi</taxon>
        <taxon>Dikarya</taxon>
        <taxon>Ascomycota</taxon>
        <taxon>Pezizomycotina</taxon>
        <taxon>Eurotiomycetes</taxon>
        <taxon>Eurotiomycetidae</taxon>
        <taxon>Eurotiales</taxon>
        <taxon>Aspergillaceae</taxon>
        <taxon>Aspergillus</taxon>
        <taxon>Aspergillus subgen. Nidulantes</taxon>
    </lineage>
</organism>
<keyword evidence="2" id="KW-1185">Reference proteome</keyword>
<name>A0ABR4HMT6_9EURO</name>